<dbReference type="InterPro" id="IPR001638">
    <property type="entry name" value="Solute-binding_3/MltF_N"/>
</dbReference>
<reference evidence="5 6" key="1">
    <citation type="submission" date="2017-03" db="EMBL/GenBank/DDBJ databases">
        <title>Genome sequence of Clostridium chromiireducens DSM 23318.</title>
        <authorList>
            <person name="Poehlein A."/>
            <person name="Daniel R."/>
        </authorList>
    </citation>
    <scope>NUCLEOTIDE SEQUENCE [LARGE SCALE GENOMIC DNA]</scope>
    <source>
        <strain evidence="5 6">DSM 23318</strain>
    </source>
</reference>
<accession>A0A1V4IR01</accession>
<protein>
    <submittedName>
        <fullName evidence="5">Glutamine-binding periplasmic protein</fullName>
    </submittedName>
</protein>
<dbReference type="PANTHER" id="PTHR35936">
    <property type="entry name" value="MEMBRANE-BOUND LYTIC MUREIN TRANSGLYCOSYLASE F"/>
    <property type="match status" value="1"/>
</dbReference>
<dbReference type="InterPro" id="IPR001320">
    <property type="entry name" value="Iontro_rcpt_C"/>
</dbReference>
<feature type="domain" description="Solute-binding protein family 3/N-terminal" evidence="3">
    <location>
        <begin position="38"/>
        <end position="260"/>
    </location>
</feature>
<feature type="signal peptide" evidence="2">
    <location>
        <begin position="1"/>
        <end position="21"/>
    </location>
</feature>
<dbReference type="PROSITE" id="PS51257">
    <property type="entry name" value="PROKAR_LIPOPROTEIN"/>
    <property type="match status" value="1"/>
</dbReference>
<proteinExistence type="predicted"/>
<dbReference type="SUPFAM" id="SSF53850">
    <property type="entry name" value="Periplasmic binding protein-like II"/>
    <property type="match status" value="1"/>
</dbReference>
<comment type="caution">
    <text evidence="5">The sequence shown here is derived from an EMBL/GenBank/DDBJ whole genome shotgun (WGS) entry which is preliminary data.</text>
</comment>
<dbReference type="Proteomes" id="UP000191056">
    <property type="component" value="Unassembled WGS sequence"/>
</dbReference>
<dbReference type="Pfam" id="PF00497">
    <property type="entry name" value="SBP_bac_3"/>
    <property type="match status" value="1"/>
</dbReference>
<evidence type="ECO:0000313" key="5">
    <source>
        <dbReference type="EMBL" id="OPJ62215.1"/>
    </source>
</evidence>
<keyword evidence="1 2" id="KW-0732">Signal</keyword>
<gene>
    <name evidence="5" type="primary">glnH_2</name>
    <name evidence="5" type="ORF">CLCHR_21580</name>
</gene>
<feature type="domain" description="Ionotropic glutamate receptor C-terminal" evidence="4">
    <location>
        <begin position="38"/>
        <end position="260"/>
    </location>
</feature>
<dbReference type="RefSeq" id="WP_139376225.1">
    <property type="nucleotide sequence ID" value="NZ_MZGT01000025.1"/>
</dbReference>
<dbReference type="SMART" id="SM00079">
    <property type="entry name" value="PBPe"/>
    <property type="match status" value="1"/>
</dbReference>
<dbReference type="PANTHER" id="PTHR35936:SF38">
    <property type="entry name" value="GLUTAMINE-BINDING PERIPLASMIC PROTEIN"/>
    <property type="match status" value="1"/>
</dbReference>
<dbReference type="Gene3D" id="3.40.190.10">
    <property type="entry name" value="Periplasmic binding protein-like II"/>
    <property type="match status" value="2"/>
</dbReference>
<evidence type="ECO:0000256" key="1">
    <source>
        <dbReference type="ARBA" id="ARBA00022729"/>
    </source>
</evidence>
<dbReference type="GO" id="GO:0015276">
    <property type="term" value="F:ligand-gated monoatomic ion channel activity"/>
    <property type="evidence" value="ECO:0007669"/>
    <property type="project" value="InterPro"/>
</dbReference>
<evidence type="ECO:0000256" key="2">
    <source>
        <dbReference type="SAM" id="SignalP"/>
    </source>
</evidence>
<dbReference type="EMBL" id="MZGT01000025">
    <property type="protein sequence ID" value="OPJ62215.1"/>
    <property type="molecule type" value="Genomic_DNA"/>
</dbReference>
<name>A0A1V4IR01_9CLOT</name>
<dbReference type="SMART" id="SM00062">
    <property type="entry name" value="PBPb"/>
    <property type="match status" value="1"/>
</dbReference>
<dbReference type="AlphaFoldDB" id="A0A1V4IR01"/>
<evidence type="ECO:0000259" key="4">
    <source>
        <dbReference type="SMART" id="SM00079"/>
    </source>
</evidence>
<evidence type="ECO:0000313" key="6">
    <source>
        <dbReference type="Proteomes" id="UP000191056"/>
    </source>
</evidence>
<dbReference type="STRING" id="225345.CLCHR_21580"/>
<sequence length="260" mass="28148">MNKKSLVSILLVSVMSIGLLAGCGASKGDTAAEGGNKKYIIACDAKFAPFSFEEGGKYKGIDVELLDAIAKEEKFEYDLKPMDFNGIIPGLTSNQLDGAIAGMSITEERKQSLDFSDGYFVSGLSVVVNKNNASINGIDDLKDKSVSVKKGTAGSKFAEDNEAKYGLKLSYFEDSPSMFQAVENGNTDFLMEDYPVIAYKLKVDNGAKLKIVGDKLDTVDYGFAVKKGVNADLLKKFNDGLKKLKENGKYDEIVGQYIAK</sequence>
<organism evidence="5 6">
    <name type="scientific">Clostridium chromiireducens</name>
    <dbReference type="NCBI Taxonomy" id="225345"/>
    <lineage>
        <taxon>Bacteria</taxon>
        <taxon>Bacillati</taxon>
        <taxon>Bacillota</taxon>
        <taxon>Clostridia</taxon>
        <taxon>Eubacteriales</taxon>
        <taxon>Clostridiaceae</taxon>
        <taxon>Clostridium</taxon>
    </lineage>
</organism>
<keyword evidence="6" id="KW-1185">Reference proteome</keyword>
<feature type="chain" id="PRO_5038727151" evidence="2">
    <location>
        <begin position="22"/>
        <end position="260"/>
    </location>
</feature>
<dbReference type="GO" id="GO:0016020">
    <property type="term" value="C:membrane"/>
    <property type="evidence" value="ECO:0007669"/>
    <property type="project" value="InterPro"/>
</dbReference>
<evidence type="ECO:0000259" key="3">
    <source>
        <dbReference type="SMART" id="SM00062"/>
    </source>
</evidence>
<dbReference type="OrthoDB" id="9774451at2"/>